<accession>A0AAU9W5W5</accession>
<feature type="non-terminal residue" evidence="3">
    <location>
        <position position="1"/>
    </location>
</feature>
<feature type="domain" description="EGF-like" evidence="2">
    <location>
        <begin position="127"/>
        <end position="169"/>
    </location>
</feature>
<dbReference type="SUPFAM" id="SSF50405">
    <property type="entry name" value="Actin-crosslinking proteins"/>
    <property type="match status" value="1"/>
</dbReference>
<gene>
    <name evidence="3" type="ORF">PMEA_00031466</name>
</gene>
<evidence type="ECO:0000259" key="2">
    <source>
        <dbReference type="PROSITE" id="PS50026"/>
    </source>
</evidence>
<dbReference type="PROSITE" id="PS00022">
    <property type="entry name" value="EGF_1"/>
    <property type="match status" value="1"/>
</dbReference>
<sequence length="311" mass="35085">IVVLQADNGKYFSLIDRNSRNSSEAARDNTDSFCRLANLSILGGNFEERLFSKTKHYHLNVPHVGIITVMDEMECLFKCRRSHLCLSVNMSPSKGRDGKLWCELLSSDKYRNVDKLKANKSSHYYCVELSCFNNPCKNGGTWQPVHGARECGNDSTCVCAAGFRGKFCEQNVTLSLDRFWPVGVALKGYNGKYLGRIQRSRIDYIEMAKSQKESTTRFVATKSSGKLMLTADNGKYLSRITRGNVDYIEAAKTYPDTPSQFTVHDQPDGTVALQADNGKYLSLIDRNSRNSFEAAKDNIDSFCKLRREIQK</sequence>
<feature type="disulfide bond" evidence="1">
    <location>
        <begin position="159"/>
        <end position="168"/>
    </location>
</feature>
<evidence type="ECO:0000256" key="1">
    <source>
        <dbReference type="PROSITE-ProRule" id="PRU00076"/>
    </source>
</evidence>
<comment type="caution">
    <text evidence="3">The sequence shown here is derived from an EMBL/GenBank/DDBJ whole genome shotgun (WGS) entry which is preliminary data.</text>
</comment>
<keyword evidence="1" id="KW-0245">EGF-like domain</keyword>
<dbReference type="EMBL" id="CALNXJ010000007">
    <property type="protein sequence ID" value="CAH3044909.1"/>
    <property type="molecule type" value="Genomic_DNA"/>
</dbReference>
<comment type="caution">
    <text evidence="1">Lacks conserved residue(s) required for the propagation of feature annotation.</text>
</comment>
<name>A0AAU9W5W5_9CNID</name>
<keyword evidence="1" id="KW-1015">Disulfide bond</keyword>
<protein>
    <recommendedName>
        <fullName evidence="2">EGF-like domain-containing protein</fullName>
    </recommendedName>
</protein>
<dbReference type="AlphaFoldDB" id="A0AAU9W5W5"/>
<dbReference type="Proteomes" id="UP001159428">
    <property type="component" value="Unassembled WGS sequence"/>
</dbReference>
<evidence type="ECO:0000313" key="4">
    <source>
        <dbReference type="Proteomes" id="UP001159428"/>
    </source>
</evidence>
<dbReference type="Gene3D" id="2.10.25.10">
    <property type="entry name" value="Laminin"/>
    <property type="match status" value="1"/>
</dbReference>
<dbReference type="PROSITE" id="PS01186">
    <property type="entry name" value="EGF_2"/>
    <property type="match status" value="1"/>
</dbReference>
<dbReference type="Gene3D" id="2.80.10.50">
    <property type="match status" value="2"/>
</dbReference>
<dbReference type="SUPFAM" id="SSF57196">
    <property type="entry name" value="EGF/Laminin"/>
    <property type="match status" value="1"/>
</dbReference>
<dbReference type="CDD" id="cd00257">
    <property type="entry name" value="beta-trefoil_FSCN-like"/>
    <property type="match status" value="1"/>
</dbReference>
<dbReference type="InterPro" id="IPR000742">
    <property type="entry name" value="EGF"/>
</dbReference>
<organism evidence="3 4">
    <name type="scientific">Pocillopora meandrina</name>
    <dbReference type="NCBI Taxonomy" id="46732"/>
    <lineage>
        <taxon>Eukaryota</taxon>
        <taxon>Metazoa</taxon>
        <taxon>Cnidaria</taxon>
        <taxon>Anthozoa</taxon>
        <taxon>Hexacorallia</taxon>
        <taxon>Scleractinia</taxon>
        <taxon>Astrocoeniina</taxon>
        <taxon>Pocilloporidae</taxon>
        <taxon>Pocillopora</taxon>
    </lineage>
</organism>
<dbReference type="InterPro" id="IPR008999">
    <property type="entry name" value="Actin-crosslinking"/>
</dbReference>
<dbReference type="PROSITE" id="PS50026">
    <property type="entry name" value="EGF_3"/>
    <property type="match status" value="1"/>
</dbReference>
<proteinExistence type="predicted"/>
<keyword evidence="4" id="KW-1185">Reference proteome</keyword>
<evidence type="ECO:0000313" key="3">
    <source>
        <dbReference type="EMBL" id="CAH3044909.1"/>
    </source>
</evidence>
<reference evidence="3 4" key="1">
    <citation type="submission" date="2022-05" db="EMBL/GenBank/DDBJ databases">
        <authorList>
            <consortium name="Genoscope - CEA"/>
            <person name="William W."/>
        </authorList>
    </citation>
    <scope>NUCLEOTIDE SEQUENCE [LARGE SCALE GENOMIC DNA]</scope>
</reference>